<dbReference type="Gene3D" id="2.60.40.10">
    <property type="entry name" value="Immunoglobulins"/>
    <property type="match status" value="1"/>
</dbReference>
<organism evidence="2 3">
    <name type="scientific">Prevotella intermedia</name>
    <dbReference type="NCBI Taxonomy" id="28131"/>
    <lineage>
        <taxon>Bacteria</taxon>
        <taxon>Pseudomonadati</taxon>
        <taxon>Bacteroidota</taxon>
        <taxon>Bacteroidia</taxon>
        <taxon>Bacteroidales</taxon>
        <taxon>Prevotellaceae</taxon>
        <taxon>Prevotella</taxon>
    </lineage>
</organism>
<name>A0A2D3LAM7_PREIN</name>
<gene>
    <name evidence="2" type="ORF">CTM62_10280</name>
</gene>
<evidence type="ECO:0000313" key="3">
    <source>
        <dbReference type="Proteomes" id="UP000229630"/>
    </source>
</evidence>
<protein>
    <recommendedName>
        <fullName evidence="4">TonB-dependent receptor</fullName>
    </recommendedName>
</protein>
<dbReference type="InterPro" id="IPR013783">
    <property type="entry name" value="Ig-like_fold"/>
</dbReference>
<accession>A0A2D3LAM7</accession>
<dbReference type="EMBL" id="CP024724">
    <property type="protein sequence ID" value="ATV27637.1"/>
    <property type="molecule type" value="Genomic_DNA"/>
</dbReference>
<keyword evidence="1" id="KW-0472">Membrane</keyword>
<dbReference type="SUPFAM" id="SSF49478">
    <property type="entry name" value="Cna protein B-type domain"/>
    <property type="match status" value="1"/>
</dbReference>
<evidence type="ECO:0008006" key="4">
    <source>
        <dbReference type="Google" id="ProtNLM"/>
    </source>
</evidence>
<reference evidence="2 3" key="1">
    <citation type="submission" date="2017-11" db="EMBL/GenBank/DDBJ databases">
        <title>Genome sequencing of Prevotella intermedia KCOM 2837.</title>
        <authorList>
            <person name="Kook J.-K."/>
            <person name="Park S.-N."/>
            <person name="Lim Y.K."/>
        </authorList>
    </citation>
    <scope>NUCLEOTIDE SEQUENCE [LARGE SCALE GENOMIC DNA]</scope>
    <source>
        <strain evidence="2 3">KCOM 2837</strain>
    </source>
</reference>
<dbReference type="RefSeq" id="WP_100020257.1">
    <property type="nucleotide sequence ID" value="NZ_CP024724.1"/>
</dbReference>
<sequence>MIVTRFSKKIKSTLKEYRTSEFIVTYCRRLNKRILFPLLVVLFPLYIFSQNITISGKVLNAENKEIMPGVNIRLCQKDSLVSVIHTDKKGEFCFRHLRSGDYLLEFSSLGFNNLQSAVIGLSKDYKLNDVLMEPASYQLDEVVVAAENVRQGVDRLTFFPNEKIRQSSQDALDVMRLLNLPDLKFDIVNHSFMSLKNGSVQIRINGVIASQTDLIAIQPQDIANIEYITNPGVIYGDGVAAVVLIKTRKNMSNWQIGGRVSQSLSALIGSQYAYFNLNFSHDHFSLKLSDSYNYANGIYSYIDKQLHYPTRLLAFKSIGSSSKQRLLNPALQFDFTHSFKENSFLSIKTFFDLNRSYPATAVSTSSIAGQSFYDDYSSKKDKVRNAALDVYFSNGFSNGSEIVADLRATYIHTDYQQKYYKKYNQSGYNNYESTYFATGQHRSLIGEIKYQLPLSKQYSLVIGSRNELSSTRNDYTIDHLGNPSSLDFFNTYNYSEFSGRLRNFSYTIGAGFAFYKLKNDNLHRHYTYFRPKLSLRYAFSKEWSLQYYLGINPNEPELALLSNVKQPISEYEVRVGNPNLKPYQAYTNQLALNFIKHKTYLSLSTYLQYNSSPYLKNQVLYDSDSEQFIYSMSNQGHFLHSQTRLYGSQKLFNDKLSLSSYGILNHYVNHADDYSNHFTAFIWGTTASYDIKHWGIAASFISPVRFLFNQVKTTQHSNFQLSTYYKTNRLQISLAVNNLFMPHAYLKKMELGSQLLQSKATEYVRYNNNYVNLTISYYLSKGKNKEYHHKIQNEDRDSGVMK</sequence>
<keyword evidence="1" id="KW-0812">Transmembrane</keyword>
<dbReference type="SUPFAM" id="SSF56935">
    <property type="entry name" value="Porins"/>
    <property type="match status" value="1"/>
</dbReference>
<dbReference type="AlphaFoldDB" id="A0A2D3LAM7"/>
<proteinExistence type="predicted"/>
<keyword evidence="1" id="KW-1133">Transmembrane helix</keyword>
<dbReference type="Pfam" id="PF13715">
    <property type="entry name" value="CarbopepD_reg_2"/>
    <property type="match status" value="1"/>
</dbReference>
<dbReference type="Proteomes" id="UP000229630">
    <property type="component" value="Chromosome 2"/>
</dbReference>
<evidence type="ECO:0000313" key="2">
    <source>
        <dbReference type="EMBL" id="ATV27637.1"/>
    </source>
</evidence>
<feature type="transmembrane region" description="Helical" evidence="1">
    <location>
        <begin position="34"/>
        <end position="54"/>
    </location>
</feature>
<evidence type="ECO:0000256" key="1">
    <source>
        <dbReference type="SAM" id="Phobius"/>
    </source>
</evidence>